<proteinExistence type="predicted"/>
<gene>
    <name evidence="2" type="ORF">QR79_09795</name>
</gene>
<dbReference type="EMBL" id="JTHG01000066">
    <property type="protein sequence ID" value="KMO25056.1"/>
    <property type="molecule type" value="Genomic_DNA"/>
</dbReference>
<feature type="transmembrane region" description="Helical" evidence="1">
    <location>
        <begin position="9"/>
        <end position="26"/>
    </location>
</feature>
<name>A0ABR5HEP7_9HYPH</name>
<evidence type="ECO:0000313" key="2">
    <source>
        <dbReference type="EMBL" id="KMO25056.1"/>
    </source>
</evidence>
<evidence type="ECO:0000313" key="3">
    <source>
        <dbReference type="Proteomes" id="UP000036471"/>
    </source>
</evidence>
<accession>A0ABR5HEP7</accession>
<protein>
    <submittedName>
        <fullName evidence="2">Uncharacterized protein</fullName>
    </submittedName>
</protein>
<organism evidence="2 3">
    <name type="scientific">Methylobacterium indicum</name>
    <dbReference type="NCBI Taxonomy" id="1775910"/>
    <lineage>
        <taxon>Bacteria</taxon>
        <taxon>Pseudomonadati</taxon>
        <taxon>Pseudomonadota</taxon>
        <taxon>Alphaproteobacteria</taxon>
        <taxon>Hyphomicrobiales</taxon>
        <taxon>Methylobacteriaceae</taxon>
        <taxon>Methylobacterium</taxon>
    </lineage>
</organism>
<keyword evidence="1" id="KW-0812">Transmembrane</keyword>
<dbReference type="Proteomes" id="UP000036471">
    <property type="component" value="Unassembled WGS sequence"/>
</dbReference>
<keyword evidence="1" id="KW-1133">Transmembrane helix</keyword>
<evidence type="ECO:0000256" key="1">
    <source>
        <dbReference type="SAM" id="Phobius"/>
    </source>
</evidence>
<sequence length="74" mass="8728">MPNDFQGRVGLLCMLLCLVTFVAAGAMGEWGLLFPAAAFWFCSYACHQWRKEERQIREREALWDRRLHERLGIR</sequence>
<dbReference type="RefSeq" id="WP_048428210.1">
    <property type="nucleotide sequence ID" value="NZ_JTHF01000116.1"/>
</dbReference>
<comment type="caution">
    <text evidence="2">The sequence shown here is derived from an EMBL/GenBank/DDBJ whole genome shotgun (WGS) entry which is preliminary data.</text>
</comment>
<reference evidence="2 3" key="1">
    <citation type="submission" date="2014-11" db="EMBL/GenBank/DDBJ databases">
        <title>Comparative genomics of Methylobacterium species.</title>
        <authorList>
            <person name="Chaudhry V."/>
            <person name="Patil P.B."/>
        </authorList>
    </citation>
    <scope>NUCLEOTIDE SEQUENCE [LARGE SCALE GENOMIC DNA]</scope>
    <source>
        <strain evidence="2 3">SE3.6</strain>
    </source>
</reference>
<feature type="transmembrane region" description="Helical" evidence="1">
    <location>
        <begin position="32"/>
        <end position="49"/>
    </location>
</feature>
<keyword evidence="1" id="KW-0472">Membrane</keyword>
<keyword evidence="3" id="KW-1185">Reference proteome</keyword>